<evidence type="ECO:0000313" key="8">
    <source>
        <dbReference type="Proteomes" id="UP000749559"/>
    </source>
</evidence>
<evidence type="ECO:0000256" key="4">
    <source>
        <dbReference type="PIRSR" id="PIRSR600542-1"/>
    </source>
</evidence>
<dbReference type="Pfam" id="PF00755">
    <property type="entry name" value="Carn_acyltransf"/>
    <property type="match status" value="1"/>
</dbReference>
<dbReference type="InterPro" id="IPR023213">
    <property type="entry name" value="CAT-like_dom_sf"/>
</dbReference>
<dbReference type="SUPFAM" id="SSF52777">
    <property type="entry name" value="CoA-dependent acyltransferases"/>
    <property type="match status" value="2"/>
</dbReference>
<evidence type="ECO:0000256" key="2">
    <source>
        <dbReference type="ARBA" id="ARBA00022679"/>
    </source>
</evidence>
<feature type="domain" description="Choline/carnitine acyltransferase" evidence="6">
    <location>
        <begin position="128"/>
        <end position="694"/>
    </location>
</feature>
<name>A0A8S4PHR9_OWEFU</name>
<dbReference type="PANTHER" id="PTHR22589:SF113">
    <property type="entry name" value="CARNITINE O-PALMITOYLTRANSFERASE 1, LIVER ISOFORM-LIKE"/>
    <property type="match status" value="1"/>
</dbReference>
<keyword evidence="2" id="KW-0808">Transferase</keyword>
<gene>
    <name evidence="7" type="ORF">OFUS_LOCUS17546</name>
</gene>
<dbReference type="GO" id="GO:0004095">
    <property type="term" value="F:carnitine O-palmitoyltransferase activity"/>
    <property type="evidence" value="ECO:0007669"/>
    <property type="project" value="TreeGrafter"/>
</dbReference>
<dbReference type="GO" id="GO:0005739">
    <property type="term" value="C:mitochondrion"/>
    <property type="evidence" value="ECO:0007669"/>
    <property type="project" value="TreeGrafter"/>
</dbReference>
<keyword evidence="8" id="KW-1185">Reference proteome</keyword>
<evidence type="ECO:0000313" key="7">
    <source>
        <dbReference type="EMBL" id="CAH1792601.1"/>
    </source>
</evidence>
<protein>
    <recommendedName>
        <fullName evidence="6">Choline/carnitine acyltransferase domain-containing protein</fullName>
    </recommendedName>
</protein>
<feature type="active site" description="Proton acceptor" evidence="4">
    <location>
        <position position="414"/>
    </location>
</feature>
<dbReference type="InterPro" id="IPR000542">
    <property type="entry name" value="Carn_acyl_trans"/>
</dbReference>
<evidence type="ECO:0000256" key="5">
    <source>
        <dbReference type="SAM" id="Phobius"/>
    </source>
</evidence>
<dbReference type="EMBL" id="CAIIXF020000008">
    <property type="protein sequence ID" value="CAH1792601.1"/>
    <property type="molecule type" value="Genomic_DNA"/>
</dbReference>
<organism evidence="7 8">
    <name type="scientific">Owenia fusiformis</name>
    <name type="common">Polychaete worm</name>
    <dbReference type="NCBI Taxonomy" id="6347"/>
    <lineage>
        <taxon>Eukaryota</taxon>
        <taxon>Metazoa</taxon>
        <taxon>Spiralia</taxon>
        <taxon>Lophotrochozoa</taxon>
        <taxon>Annelida</taxon>
        <taxon>Polychaeta</taxon>
        <taxon>Sedentaria</taxon>
        <taxon>Canalipalpata</taxon>
        <taxon>Sabellida</taxon>
        <taxon>Oweniida</taxon>
        <taxon>Oweniidae</taxon>
        <taxon>Owenia</taxon>
    </lineage>
</organism>
<comment type="similarity">
    <text evidence="1">Belongs to the carnitine/choline acetyltransferase family.</text>
</comment>
<dbReference type="GO" id="GO:0009437">
    <property type="term" value="P:carnitine metabolic process"/>
    <property type="evidence" value="ECO:0007669"/>
    <property type="project" value="TreeGrafter"/>
</dbReference>
<feature type="transmembrane region" description="Helical" evidence="5">
    <location>
        <begin position="55"/>
        <end position="76"/>
    </location>
</feature>
<dbReference type="Proteomes" id="UP000749559">
    <property type="component" value="Unassembled WGS sequence"/>
</dbReference>
<evidence type="ECO:0000256" key="1">
    <source>
        <dbReference type="ARBA" id="ARBA00005232"/>
    </source>
</evidence>
<dbReference type="InterPro" id="IPR042231">
    <property type="entry name" value="Cho/carn_acyl_trans_2"/>
</dbReference>
<dbReference type="Gene3D" id="3.30.559.10">
    <property type="entry name" value="Chloramphenicol acetyltransferase-like domain"/>
    <property type="match status" value="1"/>
</dbReference>
<dbReference type="PANTHER" id="PTHR22589">
    <property type="entry name" value="CARNITINE O-ACYLTRANSFERASE"/>
    <property type="match status" value="1"/>
</dbReference>
<keyword evidence="5" id="KW-1133">Transmembrane helix</keyword>
<keyword evidence="5" id="KW-0472">Membrane</keyword>
<evidence type="ECO:0000256" key="3">
    <source>
        <dbReference type="ARBA" id="ARBA00023315"/>
    </source>
</evidence>
<dbReference type="InterPro" id="IPR039551">
    <property type="entry name" value="Cho/carn_acyl_trans"/>
</dbReference>
<keyword evidence="3" id="KW-0012">Acyltransferase</keyword>
<dbReference type="GO" id="GO:0006631">
    <property type="term" value="P:fatty acid metabolic process"/>
    <property type="evidence" value="ECO:0007669"/>
    <property type="project" value="TreeGrafter"/>
</dbReference>
<dbReference type="AlphaFoldDB" id="A0A8S4PHR9"/>
<keyword evidence="5" id="KW-0812">Transmembrane</keyword>
<proteinExistence type="inferred from homology"/>
<evidence type="ECO:0000259" key="6">
    <source>
        <dbReference type="Pfam" id="PF00755"/>
    </source>
</evidence>
<sequence length="707" mass="80940">MFYGTDKAKISSPYAVGIFFAAVLCVLPDEAKDWLSPYAEYFPGIGVAEFSLLSRISTGLVGFVLGYTLVKLLGWLRWRMLKMLLAYRAWMYRPKAKTTKVWAFMLTTFRGKGPFDTFHFDEIMPHIPLPTLDETLNRFLTSFKPLLSNDDFANTKKAVESFRKNEGPQLQEGLVRRYNARRNWMSDIWMNYAYLAQRGPIAVFSNFYGVCQPAIPTYDQLARAATVTYHFLKFEELIHTQKLPVVLAQGLVPICTDSYKQMFSTSRLPGASLDYLKTFQARKHIIVIRKGIYFSLTVRHEDDTLLTPIELRAQLQKIFDDTKEERDERNISALTGQNRTLWCKQRNLLLNNNKETLEAVESALFVLSLPEAEPKDYDHQADMCLTGRDHSIWFDKTFNLIAFANGRIGTNVEHAWGDGTLFSRLWEYALFREKYDKSGEVLPLPNERQRPLSSVKRLKWDTSGLESEVKAAEMTLKGLGDNVDIKLYKPDFGKRLIKKFRLSPDGFIQMAIQLAYYRIHKEFVRTYESASTRIFSRGRTETIRPTSEYSCSFVHSMDDKTKSKTDRISLLKKAIDCQISYKLDASNGYGWDRHMLGLYATYKDFGHLTNTPLPDIFKDKAWQMPDKLSTSQTPTKITDGWSLEACAIGGGFAPTCGEGYGVSYMIVGEDWIQFHVSSYKSCQDTDTATMGKSIIMALDDMAELMSK</sequence>
<dbReference type="OrthoDB" id="240216at2759"/>
<comment type="caution">
    <text evidence="7">The sequence shown here is derived from an EMBL/GenBank/DDBJ whole genome shotgun (WGS) entry which is preliminary data.</text>
</comment>
<accession>A0A8S4PHR9</accession>
<dbReference type="Gene3D" id="3.30.559.70">
    <property type="entry name" value="Choline/Carnitine o-acyltransferase, domain 2"/>
    <property type="match status" value="1"/>
</dbReference>
<reference evidence="7" key="1">
    <citation type="submission" date="2022-03" db="EMBL/GenBank/DDBJ databases">
        <authorList>
            <person name="Martin C."/>
        </authorList>
    </citation>
    <scope>NUCLEOTIDE SEQUENCE</scope>
</reference>